<accession>D9XBN6</accession>
<protein>
    <submittedName>
        <fullName evidence="2">Predicted protein</fullName>
    </submittedName>
</protein>
<feature type="domain" description="WCX" evidence="1">
    <location>
        <begin position="2"/>
        <end position="40"/>
    </location>
</feature>
<evidence type="ECO:0000259" key="1">
    <source>
        <dbReference type="Pfam" id="PF25583"/>
    </source>
</evidence>
<dbReference type="eggNOG" id="COG2378">
    <property type="taxonomic scope" value="Bacteria"/>
</dbReference>
<dbReference type="InterPro" id="IPR057727">
    <property type="entry name" value="WCX_dom"/>
</dbReference>
<proteinExistence type="predicted"/>
<dbReference type="Pfam" id="PF25583">
    <property type="entry name" value="WCX"/>
    <property type="match status" value="1"/>
</dbReference>
<evidence type="ECO:0000313" key="3">
    <source>
        <dbReference type="Proteomes" id="UP000004184"/>
    </source>
</evidence>
<dbReference type="AlphaFoldDB" id="D9XBN6"/>
<dbReference type="Proteomes" id="UP000004184">
    <property type="component" value="Unassembled WGS sequence"/>
</dbReference>
<dbReference type="HOGENOM" id="CLU_3141444_0_0_11"/>
<dbReference type="STRING" id="591159.SSQG_07107"/>
<evidence type="ECO:0000313" key="2">
    <source>
        <dbReference type="EMBL" id="EFL36589.1"/>
    </source>
</evidence>
<sequence length="49" mass="5432">MEVTFQDSGHAEWALWQLTTDAEALAPQWLRVSLRNRAAAPATRYGASS</sequence>
<name>D9XBN6_STRVT</name>
<organism evidence="2 3">
    <name type="scientific">Streptomyces viridochromogenes (strain DSM 40736 / JCM 4977 / BCRC 1201 / Tue 494)</name>
    <dbReference type="NCBI Taxonomy" id="591159"/>
    <lineage>
        <taxon>Bacteria</taxon>
        <taxon>Bacillati</taxon>
        <taxon>Actinomycetota</taxon>
        <taxon>Actinomycetes</taxon>
        <taxon>Kitasatosporales</taxon>
        <taxon>Streptomycetaceae</taxon>
        <taxon>Streptomyces</taxon>
    </lineage>
</organism>
<reference evidence="3" key="1">
    <citation type="submission" date="2009-02" db="EMBL/GenBank/DDBJ databases">
        <title>Annotation of Streptomyces viridochromogenes strain DSM 40736.</title>
        <authorList>
            <consortium name="The Broad Institute Genome Sequencing Platform"/>
            <consortium name="Broad Institute Microbial Sequencing Center"/>
            <person name="Fischbach M."/>
            <person name="Godfrey P."/>
            <person name="Ward D."/>
            <person name="Young S."/>
            <person name="Zeng Q."/>
            <person name="Koehrsen M."/>
            <person name="Alvarado L."/>
            <person name="Berlin A.M."/>
            <person name="Bochicchio J."/>
            <person name="Borenstein D."/>
            <person name="Chapman S.B."/>
            <person name="Chen Z."/>
            <person name="Engels R."/>
            <person name="Freedman E."/>
            <person name="Gellesch M."/>
            <person name="Goldberg J."/>
            <person name="Griggs A."/>
            <person name="Gujja S."/>
            <person name="Heilman E.R."/>
            <person name="Heiman D.I."/>
            <person name="Hepburn T.A."/>
            <person name="Howarth C."/>
            <person name="Jen D."/>
            <person name="Larson L."/>
            <person name="Lewis B."/>
            <person name="Mehta T."/>
            <person name="Park D."/>
            <person name="Pearson M."/>
            <person name="Richards J."/>
            <person name="Roberts A."/>
            <person name="Saif S."/>
            <person name="Shea T.D."/>
            <person name="Shenoy N."/>
            <person name="Sisk P."/>
            <person name="Stolte C."/>
            <person name="Sykes S.N."/>
            <person name="Thomson T."/>
            <person name="Walk T."/>
            <person name="White J."/>
            <person name="Yandava C."/>
            <person name="Straight P."/>
            <person name="Clardy J."/>
            <person name="Hung D."/>
            <person name="Kolter R."/>
            <person name="Mekalanos J."/>
            <person name="Walker S."/>
            <person name="Walsh C.T."/>
            <person name="Wieland-Brown L.C."/>
            <person name="Haas B."/>
            <person name="Nusbaum C."/>
            <person name="Birren B."/>
        </authorList>
    </citation>
    <scope>NUCLEOTIDE SEQUENCE [LARGE SCALE GENOMIC DNA]</scope>
    <source>
        <strain evidence="3">DSM 40736 / JCM 4977 / BCRC 1201 / Tue 494</strain>
    </source>
</reference>
<gene>
    <name evidence="2" type="ORF">SSQG_07107</name>
</gene>
<keyword evidence="3" id="KW-1185">Reference proteome</keyword>
<dbReference type="EMBL" id="GG657757">
    <property type="protein sequence ID" value="EFL36589.1"/>
    <property type="molecule type" value="Genomic_DNA"/>
</dbReference>